<keyword evidence="2" id="KW-1185">Reference proteome</keyword>
<accession>A0ABY2CHI6</accession>
<evidence type="ECO:0000313" key="2">
    <source>
        <dbReference type="Proteomes" id="UP000295649"/>
    </source>
</evidence>
<organism evidence="1 2">
    <name type="scientific">Methylomonas methanica</name>
    <dbReference type="NCBI Taxonomy" id="421"/>
    <lineage>
        <taxon>Bacteria</taxon>
        <taxon>Pseudomonadati</taxon>
        <taxon>Pseudomonadota</taxon>
        <taxon>Gammaproteobacteria</taxon>
        <taxon>Methylococcales</taxon>
        <taxon>Methylococcaceae</taxon>
        <taxon>Methylomonas</taxon>
    </lineage>
</organism>
<protein>
    <submittedName>
        <fullName evidence="1">Uncharacterized protein</fullName>
    </submittedName>
</protein>
<proteinExistence type="predicted"/>
<dbReference type="Proteomes" id="UP000295649">
    <property type="component" value="Unassembled WGS sequence"/>
</dbReference>
<reference evidence="1 2" key="1">
    <citation type="submission" date="2019-03" db="EMBL/GenBank/DDBJ databases">
        <title>Systems level insights into methane cycling in arid and semi-arid ecosystems.</title>
        <authorList>
            <person name="Kalyuzhnaya M."/>
        </authorList>
    </citation>
    <scope>NUCLEOTIDE SEQUENCE [LARGE SCALE GENOMIC DNA]</scope>
    <source>
        <strain evidence="1 2">S-1</strain>
    </source>
</reference>
<gene>
    <name evidence="1" type="ORF">EDE11_1299</name>
</gene>
<name>A0ABY2CHI6_METMH</name>
<evidence type="ECO:0000313" key="1">
    <source>
        <dbReference type="EMBL" id="TCV77384.1"/>
    </source>
</evidence>
<comment type="caution">
    <text evidence="1">The sequence shown here is derived from an EMBL/GenBank/DDBJ whole genome shotgun (WGS) entry which is preliminary data.</text>
</comment>
<dbReference type="EMBL" id="SMCN01000029">
    <property type="protein sequence ID" value="TCV77384.1"/>
    <property type="molecule type" value="Genomic_DNA"/>
</dbReference>
<sequence>MENVPSQYVSAKIRMEMENPAVRMLVAILGTEPGTVCTLANIGRVMLPLQRCLAELRGSHSTRL</sequence>